<dbReference type="Proteomes" id="UP000198921">
    <property type="component" value="Unassembled WGS sequence"/>
</dbReference>
<dbReference type="EMBL" id="FNOT01000004">
    <property type="protein sequence ID" value="SDX96231.1"/>
    <property type="molecule type" value="Genomic_DNA"/>
</dbReference>
<reference evidence="2" key="1">
    <citation type="submission" date="2016-10" db="EMBL/GenBank/DDBJ databases">
        <authorList>
            <person name="Varghese N."/>
            <person name="Submissions S."/>
        </authorList>
    </citation>
    <scope>NUCLEOTIDE SEQUENCE [LARGE SCALE GENOMIC DNA]</scope>
    <source>
        <strain evidence="2">DSM 45422</strain>
    </source>
</reference>
<evidence type="ECO:0000313" key="2">
    <source>
        <dbReference type="Proteomes" id="UP000198921"/>
    </source>
</evidence>
<dbReference type="AlphaFoldDB" id="A0A1H3FZ24"/>
<gene>
    <name evidence="1" type="ORF">SAMN05660209_01661</name>
</gene>
<sequence>MIEHGFEDVSAAERGGVSSVERGLAAVGERPATGAGSCVVDTVHPALLWARDWEVEPAASSATELDRLLSAGARPLARAAAAAREIARLSAVMAASLAEFARCRPATSFDRQPGERGAMSAATRAAPGWRFEESGDGGLAVTMPDGEVRVSHPPRFGADLDIAPY</sequence>
<evidence type="ECO:0000313" key="1">
    <source>
        <dbReference type="EMBL" id="SDX96231.1"/>
    </source>
</evidence>
<organism evidence="1 2">
    <name type="scientific">Geodermatophilus africanus</name>
    <dbReference type="NCBI Taxonomy" id="1137993"/>
    <lineage>
        <taxon>Bacteria</taxon>
        <taxon>Bacillati</taxon>
        <taxon>Actinomycetota</taxon>
        <taxon>Actinomycetes</taxon>
        <taxon>Geodermatophilales</taxon>
        <taxon>Geodermatophilaceae</taxon>
        <taxon>Geodermatophilus</taxon>
    </lineage>
</organism>
<proteinExistence type="predicted"/>
<name>A0A1H3FZ24_9ACTN</name>
<accession>A0A1H3FZ24</accession>
<protein>
    <submittedName>
        <fullName evidence="1">Uncharacterized protein</fullName>
    </submittedName>
</protein>
<keyword evidence="2" id="KW-1185">Reference proteome</keyword>